<dbReference type="InterPro" id="IPR019674">
    <property type="entry name" value="Lipoprotein_LpqN/LpqT-like"/>
</dbReference>
<name>A0ABZ2PEE6_9NOCA</name>
<evidence type="ECO:0000313" key="5">
    <source>
        <dbReference type="Proteomes" id="UP001432000"/>
    </source>
</evidence>
<sequence length="245" mass="25143">MNRSSRGARCAAAAATLAVVVGLAASCSSDSEGSATGESTSAAATTTTESASTTSSVNKLAPATTTAAPAGPNYTIADYIVDEGIVETPIYMGDPDAPQIVLPFPEGWEDAGEQTPDWAYGAIIYTGPESADYTPSMIAIVSKLEGNVDPQLLIDYAAGEVQNLPDFAPMGEGRTSTLAGFPAYQISGTYTSEDGTELVSAQKTAVIPAADGLYIMQINVDGTPDQIDLLASATQVVDEETTITP</sequence>
<accession>A0ABZ2PEE6</accession>
<dbReference type="Gene3D" id="3.40.1000.10">
    <property type="entry name" value="Mog1/PsbP, alpha/beta/alpha sandwich"/>
    <property type="match status" value="1"/>
</dbReference>
<evidence type="ECO:0000256" key="2">
    <source>
        <dbReference type="SAM" id="MobiDB-lite"/>
    </source>
</evidence>
<keyword evidence="1 3" id="KW-0732">Signal</keyword>
<keyword evidence="4" id="KW-0449">Lipoprotein</keyword>
<keyword evidence="5" id="KW-1185">Reference proteome</keyword>
<gene>
    <name evidence="4" type="ORF">WDS16_19685</name>
</gene>
<dbReference type="Pfam" id="PF10738">
    <property type="entry name" value="Lpp-LpqN"/>
    <property type="match status" value="1"/>
</dbReference>
<protein>
    <submittedName>
        <fullName evidence="4">LpqN/LpqT family lipoprotein</fullName>
    </submittedName>
</protein>
<proteinExistence type="predicted"/>
<dbReference type="PROSITE" id="PS51257">
    <property type="entry name" value="PROKAR_LIPOPROTEIN"/>
    <property type="match status" value="1"/>
</dbReference>
<feature type="region of interest" description="Disordered" evidence="2">
    <location>
        <begin position="29"/>
        <end position="59"/>
    </location>
</feature>
<feature type="chain" id="PRO_5047511302" evidence="3">
    <location>
        <begin position="25"/>
        <end position="245"/>
    </location>
</feature>
<dbReference type="RefSeq" id="WP_338887009.1">
    <property type="nucleotide sequence ID" value="NZ_CP147846.1"/>
</dbReference>
<dbReference type="Proteomes" id="UP001432000">
    <property type="component" value="Chromosome"/>
</dbReference>
<dbReference type="EMBL" id="CP147846">
    <property type="protein sequence ID" value="WXG67449.1"/>
    <property type="molecule type" value="Genomic_DNA"/>
</dbReference>
<reference evidence="4 5" key="1">
    <citation type="submission" date="2024-03" db="EMBL/GenBank/DDBJ databases">
        <title>Natural products discovery in diverse microorganisms through a two-stage MS feature dereplication strategy.</title>
        <authorList>
            <person name="Zhang R."/>
        </authorList>
    </citation>
    <scope>NUCLEOTIDE SEQUENCE [LARGE SCALE GENOMIC DNA]</scope>
    <source>
        <strain evidence="4 5">18930</strain>
    </source>
</reference>
<evidence type="ECO:0000313" key="4">
    <source>
        <dbReference type="EMBL" id="WXG67449.1"/>
    </source>
</evidence>
<evidence type="ECO:0000256" key="3">
    <source>
        <dbReference type="SAM" id="SignalP"/>
    </source>
</evidence>
<organism evidence="4 5">
    <name type="scientific">Rhodococcus sovatensis</name>
    <dbReference type="NCBI Taxonomy" id="1805840"/>
    <lineage>
        <taxon>Bacteria</taxon>
        <taxon>Bacillati</taxon>
        <taxon>Actinomycetota</taxon>
        <taxon>Actinomycetes</taxon>
        <taxon>Mycobacteriales</taxon>
        <taxon>Nocardiaceae</taxon>
        <taxon>Rhodococcus</taxon>
    </lineage>
</organism>
<evidence type="ECO:0000256" key="1">
    <source>
        <dbReference type="ARBA" id="ARBA00022729"/>
    </source>
</evidence>
<feature type="signal peptide" evidence="3">
    <location>
        <begin position="1"/>
        <end position="24"/>
    </location>
</feature>